<evidence type="ECO:0000313" key="1">
    <source>
        <dbReference type="EMBL" id="CBY09326.1"/>
    </source>
</evidence>
<reference evidence="1" key="1">
    <citation type="journal article" date="2010" name="Science">
        <title>Plasticity of animal genome architecture unmasked by rapid evolution of a pelagic tunicate.</title>
        <authorList>
            <person name="Denoeud F."/>
            <person name="Henriet S."/>
            <person name="Mungpakdee S."/>
            <person name="Aury J.M."/>
            <person name="Da Silva C."/>
            <person name="Brinkmann H."/>
            <person name="Mikhaleva J."/>
            <person name="Olsen L.C."/>
            <person name="Jubin C."/>
            <person name="Canestro C."/>
            <person name="Bouquet J.M."/>
            <person name="Danks G."/>
            <person name="Poulain J."/>
            <person name="Campsteijn C."/>
            <person name="Adamski M."/>
            <person name="Cross I."/>
            <person name="Yadetie F."/>
            <person name="Muffato M."/>
            <person name="Louis A."/>
            <person name="Butcher S."/>
            <person name="Tsagkogeorga G."/>
            <person name="Konrad A."/>
            <person name="Singh S."/>
            <person name="Jensen M.F."/>
            <person name="Cong E.H."/>
            <person name="Eikeseth-Otteraa H."/>
            <person name="Noel B."/>
            <person name="Anthouard V."/>
            <person name="Porcel B.M."/>
            <person name="Kachouri-Lafond R."/>
            <person name="Nishino A."/>
            <person name="Ugolini M."/>
            <person name="Chourrout P."/>
            <person name="Nishida H."/>
            <person name="Aasland R."/>
            <person name="Huzurbazar S."/>
            <person name="Westhof E."/>
            <person name="Delsuc F."/>
            <person name="Lehrach H."/>
            <person name="Reinhardt R."/>
            <person name="Weissenbach J."/>
            <person name="Roy S.W."/>
            <person name="Artiguenave F."/>
            <person name="Postlethwait J.H."/>
            <person name="Manak J.R."/>
            <person name="Thompson E.M."/>
            <person name="Jaillon O."/>
            <person name="Du Pasquier L."/>
            <person name="Boudinot P."/>
            <person name="Liberles D.A."/>
            <person name="Volff J.N."/>
            <person name="Philippe H."/>
            <person name="Lenhard B."/>
            <person name="Roest Crollius H."/>
            <person name="Wincker P."/>
            <person name="Chourrout D."/>
        </authorList>
    </citation>
    <scope>NUCLEOTIDE SEQUENCE [LARGE SCALE GENOMIC DNA]</scope>
</reference>
<organism evidence="1">
    <name type="scientific">Oikopleura dioica</name>
    <name type="common">Tunicate</name>
    <dbReference type="NCBI Taxonomy" id="34765"/>
    <lineage>
        <taxon>Eukaryota</taxon>
        <taxon>Metazoa</taxon>
        <taxon>Chordata</taxon>
        <taxon>Tunicata</taxon>
        <taxon>Appendicularia</taxon>
        <taxon>Copelata</taxon>
        <taxon>Oikopleuridae</taxon>
        <taxon>Oikopleura</taxon>
    </lineage>
</organism>
<proteinExistence type="predicted"/>
<accession>E4XCK1</accession>
<protein>
    <submittedName>
        <fullName evidence="1">Uncharacterized protein</fullName>
    </submittedName>
</protein>
<gene>
    <name evidence="1" type="ORF">GSOID_T00007870001</name>
</gene>
<name>E4XCK1_OIKDI</name>
<sequence length="71" mass="8004">MDCILQMPHSNSGFLPEITDVYSSDRYANFETVFTLANCKRHRDWEETDFPATCSSACAACCAFYANVSCF</sequence>
<dbReference type="AlphaFoldDB" id="E4XCK1"/>
<evidence type="ECO:0000313" key="2">
    <source>
        <dbReference type="Proteomes" id="UP000001307"/>
    </source>
</evidence>
<dbReference type="EMBL" id="FN653036">
    <property type="protein sequence ID" value="CBY09326.1"/>
    <property type="molecule type" value="Genomic_DNA"/>
</dbReference>
<dbReference type="InParanoid" id="E4XCK1"/>
<dbReference type="Proteomes" id="UP000001307">
    <property type="component" value="Unassembled WGS sequence"/>
</dbReference>
<keyword evidence="2" id="KW-1185">Reference proteome</keyword>